<dbReference type="EMBL" id="GL378323">
    <property type="protein sequence ID" value="EFJ52649.1"/>
    <property type="molecule type" value="Genomic_DNA"/>
</dbReference>
<reference evidence="3 4" key="3">
    <citation type="journal article" date="2010" name="Science">
        <title>Genomic analysis of organismal complexity in the multicellular green alga Volvox carteri.</title>
        <authorList>
            <person name="Prochnik S.E."/>
            <person name="Umen J."/>
            <person name="Nedelcu A.M."/>
            <person name="Hallmann A."/>
            <person name="Miller S.M."/>
            <person name="Nishii I."/>
            <person name="Ferris P."/>
            <person name="Kuo A."/>
            <person name="Mitros T."/>
            <person name="Fritz-Laylin L.K."/>
            <person name="Hellsten U."/>
            <person name="Chapman J."/>
            <person name="Simakov O."/>
            <person name="Rensing S.A."/>
            <person name="Terry A."/>
            <person name="Pangilinan J."/>
            <person name="Kapitonov V."/>
            <person name="Jurka J."/>
            <person name="Salamov A."/>
            <person name="Shapiro H."/>
            <person name="Schmutz J."/>
            <person name="Grimwood J."/>
            <person name="Lindquist E."/>
            <person name="Lucas S."/>
            <person name="Grigoriev I.V."/>
            <person name="Schmitt R."/>
            <person name="Kirk D."/>
            <person name="Rokhsar D.S."/>
        </authorList>
    </citation>
    <scope>NUCLEOTIDE SEQUENCE [LARGE SCALE GENOMIC DNA]</scope>
    <source>
        <strain evidence="3">Eve</strain>
        <strain evidence="4">f. Nagariensis / Eve</strain>
    </source>
</reference>
<proteinExistence type="evidence at transcript level"/>
<evidence type="ECO:0000256" key="1">
    <source>
        <dbReference type="SAM" id="SignalP"/>
    </source>
</evidence>
<name>A4ZG68_VOLCA</name>
<feature type="chain" id="PRO_5007635143" evidence="1">
    <location>
        <begin position="24"/>
        <end position="251"/>
    </location>
</feature>
<evidence type="ECO:0000313" key="2">
    <source>
        <dbReference type="EMBL" id="ABF67974.1"/>
    </source>
</evidence>
<organism evidence="2">
    <name type="scientific">Volvox carteri f. nagariensis</name>
    <dbReference type="NCBI Taxonomy" id="3068"/>
    <lineage>
        <taxon>Eukaryota</taxon>
        <taxon>Viridiplantae</taxon>
        <taxon>Chlorophyta</taxon>
        <taxon>core chlorophytes</taxon>
        <taxon>Chlorophyceae</taxon>
        <taxon>CS clade</taxon>
        <taxon>Chlamydomonadales</taxon>
        <taxon>Volvocaceae</taxon>
        <taxon>Volvox</taxon>
    </lineage>
</organism>
<reference evidence="2" key="2">
    <citation type="journal article" date="2008" name="Plant Signal. Behav.">
        <title>VCRPs, small cysteine-rich proteins, might be involved in extracellular signaling in the green alga Volvox.</title>
        <authorList>
            <person name="Hallmann A."/>
        </authorList>
    </citation>
    <scope>NUCLEOTIDE SEQUENCE</scope>
    <source>
        <strain evidence="2">Eve</strain>
    </source>
</reference>
<accession>D8TH48</accession>
<keyword evidence="4" id="KW-1185">Reference proteome</keyword>
<dbReference type="Proteomes" id="UP000001058">
    <property type="component" value="Unassembled WGS sequence"/>
</dbReference>
<dbReference type="EMBL" id="DQ521274">
    <property type="protein sequence ID" value="ABF67974.1"/>
    <property type="molecule type" value="mRNA"/>
</dbReference>
<feature type="signal peptide" evidence="1">
    <location>
        <begin position="1"/>
        <end position="23"/>
    </location>
</feature>
<dbReference type="AlphaFoldDB" id="A4ZG68"/>
<dbReference type="GeneID" id="9625513"/>
<dbReference type="RefSeq" id="XP_002945654.1">
    <property type="nucleotide sequence ID" value="XM_002945608.1"/>
</dbReference>
<reference evidence="2" key="1">
    <citation type="journal article" date="2007" name="Planta">
        <title>A small cysteine-rich extracellular protein, VCRP, is inducible by the sex-inducer of Volvox carteri and by wounding.</title>
        <authorList>
            <person name="Hallmann A."/>
        </authorList>
    </citation>
    <scope>NUCLEOTIDE SEQUENCE</scope>
    <source>
        <strain evidence="2">Eve</strain>
    </source>
</reference>
<dbReference type="InParanoid" id="A4ZG68"/>
<dbReference type="EMBL" id="DQ521275">
    <property type="protein sequence ID" value="ABF67975.1"/>
    <property type="molecule type" value="Genomic_DNA"/>
</dbReference>
<evidence type="ECO:0000313" key="3">
    <source>
        <dbReference type="EMBL" id="EFJ52649.1"/>
    </source>
</evidence>
<gene>
    <name evidence="3" type="primary">vcrp</name>
    <name evidence="3" type="ORF">VOLCADRAFT_102627</name>
</gene>
<protein>
    <submittedName>
        <fullName evidence="2 3">Small cysteine-rich extracellular protein</fullName>
    </submittedName>
</protein>
<accession>A4ZG68</accession>
<sequence length="251" mass="27259">MRSYVNLLLALCAIAMSATFTAAAGDTHVQLQESGVATITTTTTVVMHKPHEPSAANKFAAVDGHNGSQPLGGMFDCAKLAFKCGKAAYQAYKTHDKSALLQCASVSSLCDCVSAFYKYSPSVADFMKKYICPGPSMLQSAPAAGGCPAGYDRIPADGQWCYSRHCPPTYSLIESTSEDEQKRCYRDCDLGWEDRGTTCYVSAHMYKKDCCCLHGCCGCNNTYTDSGCECWRAKDEKQKEFVIRPSVLADI</sequence>
<keyword evidence="1" id="KW-0732">Signal</keyword>
<dbReference type="KEGG" id="vcn:VOLCADRAFT_102627"/>
<evidence type="ECO:0000313" key="4">
    <source>
        <dbReference type="Proteomes" id="UP000001058"/>
    </source>
</evidence>